<dbReference type="Gene3D" id="3.40.50.300">
    <property type="entry name" value="P-loop containing nucleotide triphosphate hydrolases"/>
    <property type="match status" value="1"/>
</dbReference>
<evidence type="ECO:0000256" key="1">
    <source>
        <dbReference type="ARBA" id="ARBA00009625"/>
    </source>
</evidence>
<dbReference type="NCBIfam" id="TIGR00750">
    <property type="entry name" value="lao"/>
    <property type="match status" value="1"/>
</dbReference>
<dbReference type="GO" id="GO:0005525">
    <property type="term" value="F:GTP binding"/>
    <property type="evidence" value="ECO:0007669"/>
    <property type="project" value="InterPro"/>
</dbReference>
<dbReference type="OrthoDB" id="1476984at2759"/>
<dbReference type="PANTHER" id="PTHR23408:SF3">
    <property type="entry name" value="METHYLMALONIC ACIDURIA TYPE A PROTEIN, MITOCHONDRIAL"/>
    <property type="match status" value="1"/>
</dbReference>
<sequence>MSHKWVSELFVGVRGGNRASLSRAITVVESSKRSAQRRQLLRQVNDHIVSTRPKTLRLGISGGPGAGKSTFIEAFGMNLIDKYDKKVAVLAIDPSSAINGGSILADKTRMANLSRHPMAFIRPSPSNGYVGGVTQTTSAHTIRNAIALCESAGYDVIIVETVGVGQSEYEVSYLCDVMGLLVAPSGGDEIQAIKKGIIEMANIIIVTKSDGDLVRHARKMSAEIMSATKFINYGERPVVMRCSALTRDGIDEVWTQMQALAQSEDKKMEKRREQRVKHLKIVSIEAMEQEGPRMRFNQNFFSFINNIQLTPAFMELLKKHPCQYMISDIMNFKDTTKKCRIFSEFTRERSHCNLLADMLEESGQRDKANELREYNTSERLREYTNDIELGLSTLLP</sequence>
<protein>
    <recommendedName>
        <fullName evidence="2">AAA+ ATPase domain-containing protein</fullName>
    </recommendedName>
</protein>
<dbReference type="CDD" id="cd03114">
    <property type="entry name" value="MMAA-like"/>
    <property type="match status" value="1"/>
</dbReference>
<keyword evidence="4" id="KW-1185">Reference proteome</keyword>
<dbReference type="Proteomes" id="UP000728032">
    <property type="component" value="Unassembled WGS sequence"/>
</dbReference>
<dbReference type="EMBL" id="OC914956">
    <property type="protein sequence ID" value="CAD7637782.1"/>
    <property type="molecule type" value="Genomic_DNA"/>
</dbReference>
<dbReference type="SMART" id="SM00382">
    <property type="entry name" value="AAA"/>
    <property type="match status" value="1"/>
</dbReference>
<feature type="domain" description="AAA+ ATPase" evidence="2">
    <location>
        <begin position="54"/>
        <end position="236"/>
    </location>
</feature>
<dbReference type="Pfam" id="PF03308">
    <property type="entry name" value="MeaB"/>
    <property type="match status" value="1"/>
</dbReference>
<evidence type="ECO:0000313" key="3">
    <source>
        <dbReference type="EMBL" id="CAD7637782.1"/>
    </source>
</evidence>
<dbReference type="PANTHER" id="PTHR23408">
    <property type="entry name" value="METHYLMALONYL-COA MUTASE"/>
    <property type="match status" value="1"/>
</dbReference>
<proteinExistence type="inferred from homology"/>
<evidence type="ECO:0000259" key="2">
    <source>
        <dbReference type="SMART" id="SM00382"/>
    </source>
</evidence>
<dbReference type="SUPFAM" id="SSF52540">
    <property type="entry name" value="P-loop containing nucleoside triphosphate hydrolases"/>
    <property type="match status" value="1"/>
</dbReference>
<accession>A0A7R9LBP3</accession>
<name>A0A7R9LBP3_9ACAR</name>
<dbReference type="InterPro" id="IPR003593">
    <property type="entry name" value="AAA+_ATPase"/>
</dbReference>
<dbReference type="GO" id="GO:0003924">
    <property type="term" value="F:GTPase activity"/>
    <property type="evidence" value="ECO:0007669"/>
    <property type="project" value="InterPro"/>
</dbReference>
<dbReference type="AlphaFoldDB" id="A0A7R9LBP3"/>
<evidence type="ECO:0000313" key="4">
    <source>
        <dbReference type="Proteomes" id="UP000728032"/>
    </source>
</evidence>
<dbReference type="GO" id="GO:0005737">
    <property type="term" value="C:cytoplasm"/>
    <property type="evidence" value="ECO:0007669"/>
    <property type="project" value="TreeGrafter"/>
</dbReference>
<gene>
    <name evidence="3" type="ORF">ONB1V03_LOCUS1017</name>
</gene>
<organism evidence="3">
    <name type="scientific">Oppiella nova</name>
    <dbReference type="NCBI Taxonomy" id="334625"/>
    <lineage>
        <taxon>Eukaryota</taxon>
        <taxon>Metazoa</taxon>
        <taxon>Ecdysozoa</taxon>
        <taxon>Arthropoda</taxon>
        <taxon>Chelicerata</taxon>
        <taxon>Arachnida</taxon>
        <taxon>Acari</taxon>
        <taxon>Acariformes</taxon>
        <taxon>Sarcoptiformes</taxon>
        <taxon>Oribatida</taxon>
        <taxon>Brachypylina</taxon>
        <taxon>Oppioidea</taxon>
        <taxon>Oppiidae</taxon>
        <taxon>Oppiella</taxon>
    </lineage>
</organism>
<dbReference type="InterPro" id="IPR027417">
    <property type="entry name" value="P-loop_NTPase"/>
</dbReference>
<dbReference type="InterPro" id="IPR005129">
    <property type="entry name" value="GTPase_ArgK"/>
</dbReference>
<dbReference type="EMBL" id="CAJPVJ010000131">
    <property type="protein sequence ID" value="CAG2161377.1"/>
    <property type="molecule type" value="Genomic_DNA"/>
</dbReference>
<comment type="similarity">
    <text evidence="1">Belongs to the SIMIBI class G3E GTPase family. ArgK/MeaB subfamily.</text>
</comment>
<reference evidence="3" key="1">
    <citation type="submission" date="2020-11" db="EMBL/GenBank/DDBJ databases">
        <authorList>
            <person name="Tran Van P."/>
        </authorList>
    </citation>
    <scope>NUCLEOTIDE SEQUENCE</scope>
</reference>
<dbReference type="Gene3D" id="1.20.5.170">
    <property type="match status" value="1"/>
</dbReference>